<evidence type="ECO:0000256" key="6">
    <source>
        <dbReference type="SAM" id="MobiDB-lite"/>
    </source>
</evidence>
<evidence type="ECO:0000256" key="2">
    <source>
        <dbReference type="ARBA" id="ARBA00022729"/>
    </source>
</evidence>
<dbReference type="SMART" id="SM00494">
    <property type="entry name" value="ChtBD2"/>
    <property type="match status" value="4"/>
</dbReference>
<reference evidence="8" key="1">
    <citation type="journal article" date="2023" name="Insect Mol. Biol.">
        <title>Genome sequencing provides insights into the evolution of gene families encoding plant cell wall-degrading enzymes in longhorned beetles.</title>
        <authorList>
            <person name="Shin N.R."/>
            <person name="Okamura Y."/>
            <person name="Kirsch R."/>
            <person name="Pauchet Y."/>
        </authorList>
    </citation>
    <scope>NUCLEOTIDE SEQUENCE</scope>
    <source>
        <strain evidence="8">RBIC_L_NR</strain>
    </source>
</reference>
<dbReference type="EMBL" id="JANEYF010000334">
    <property type="protein sequence ID" value="KAJ8970586.1"/>
    <property type="molecule type" value="Genomic_DNA"/>
</dbReference>
<evidence type="ECO:0000256" key="1">
    <source>
        <dbReference type="ARBA" id="ARBA00022669"/>
    </source>
</evidence>
<evidence type="ECO:0000313" key="9">
    <source>
        <dbReference type="Proteomes" id="UP001162156"/>
    </source>
</evidence>
<keyword evidence="2" id="KW-0732">Signal</keyword>
<keyword evidence="9" id="KW-1185">Reference proteome</keyword>
<dbReference type="PANTHER" id="PTHR23301:SF0">
    <property type="entry name" value="CHITIN-BINDING TYPE-2 DOMAIN-CONTAINING PROTEIN-RELATED"/>
    <property type="match status" value="1"/>
</dbReference>
<keyword evidence="5" id="KW-0325">Glycoprotein</keyword>
<dbReference type="Gene3D" id="2.170.140.10">
    <property type="entry name" value="Chitin binding domain"/>
    <property type="match status" value="4"/>
</dbReference>
<evidence type="ECO:0000256" key="3">
    <source>
        <dbReference type="ARBA" id="ARBA00022737"/>
    </source>
</evidence>
<accession>A0AAV8ZUH9</accession>
<dbReference type="AlphaFoldDB" id="A0AAV8ZUH9"/>
<dbReference type="InterPro" id="IPR036508">
    <property type="entry name" value="Chitin-bd_dom_sf"/>
</dbReference>
<dbReference type="PROSITE" id="PS50940">
    <property type="entry name" value="CHIT_BIND_II"/>
    <property type="match status" value="4"/>
</dbReference>
<keyword evidence="4" id="KW-1015">Disulfide bond</keyword>
<evidence type="ECO:0000259" key="7">
    <source>
        <dbReference type="PROSITE" id="PS50940"/>
    </source>
</evidence>
<dbReference type="Pfam" id="PF01607">
    <property type="entry name" value="CBM_14"/>
    <property type="match status" value="4"/>
</dbReference>
<evidence type="ECO:0000256" key="4">
    <source>
        <dbReference type="ARBA" id="ARBA00023157"/>
    </source>
</evidence>
<dbReference type="InterPro" id="IPR051940">
    <property type="entry name" value="Chitin_bind-dev_reg"/>
</dbReference>
<keyword evidence="1" id="KW-0147">Chitin-binding</keyword>
<sequence length="373" mass="41639">MCPFPSEDLTFFPNPDDCSEYWQCYEGNKQLMKCPEHFVWNEELGYCDYSANVDCQGRTPGPDTTISPGSTTTVLTTTPRWSPDPLCPYPSEDIIFYPNPDDCSQYYECFEGSKRLMSCPANYFWNTDTGYCDELQNVDCTKSTINVELTDLILFVDDTSMLNLSQNLIKVNSDDEAQSTSSTEEPATTVTVIPDPLCPYPSDDFIFYPDPTDCSQYYECYQGKKDRLKCPANFFWNTDTNYCDYLQNVDCTKNYQSTTINPATTTVAPITSTTTVPPSISTSTTVTTPTPTTTSTPDTTPVTSTTEVTTTRPTSPGTSLCYRHPDGTFMADPDDCSKYIECNLGQDIIGQCPSGLLWHEAITSCDFPDHVDC</sequence>
<feature type="domain" description="Chitin-binding type-2" evidence="7">
    <location>
        <begin position="84"/>
        <end position="142"/>
    </location>
</feature>
<feature type="region of interest" description="Disordered" evidence="6">
    <location>
        <begin position="276"/>
        <end position="317"/>
    </location>
</feature>
<dbReference type="GO" id="GO:0008061">
    <property type="term" value="F:chitin binding"/>
    <property type="evidence" value="ECO:0007669"/>
    <property type="project" value="UniProtKB-KW"/>
</dbReference>
<keyword evidence="3" id="KW-0677">Repeat</keyword>
<gene>
    <name evidence="8" type="ORF">NQ314_001119</name>
</gene>
<protein>
    <recommendedName>
        <fullName evidence="7">Chitin-binding type-2 domain-containing protein</fullName>
    </recommendedName>
</protein>
<organism evidence="8 9">
    <name type="scientific">Rhamnusium bicolor</name>
    <dbReference type="NCBI Taxonomy" id="1586634"/>
    <lineage>
        <taxon>Eukaryota</taxon>
        <taxon>Metazoa</taxon>
        <taxon>Ecdysozoa</taxon>
        <taxon>Arthropoda</taxon>
        <taxon>Hexapoda</taxon>
        <taxon>Insecta</taxon>
        <taxon>Pterygota</taxon>
        <taxon>Neoptera</taxon>
        <taxon>Endopterygota</taxon>
        <taxon>Coleoptera</taxon>
        <taxon>Polyphaga</taxon>
        <taxon>Cucujiformia</taxon>
        <taxon>Chrysomeloidea</taxon>
        <taxon>Cerambycidae</taxon>
        <taxon>Lepturinae</taxon>
        <taxon>Rhagiini</taxon>
        <taxon>Rhamnusium</taxon>
    </lineage>
</organism>
<evidence type="ECO:0000256" key="5">
    <source>
        <dbReference type="ARBA" id="ARBA00023180"/>
    </source>
</evidence>
<proteinExistence type="predicted"/>
<dbReference type="InterPro" id="IPR002557">
    <property type="entry name" value="Chitin-bd_dom"/>
</dbReference>
<feature type="domain" description="Chitin-binding type-2" evidence="7">
    <location>
        <begin position="318"/>
        <end position="373"/>
    </location>
</feature>
<dbReference type="GO" id="GO:0005576">
    <property type="term" value="C:extracellular region"/>
    <property type="evidence" value="ECO:0007669"/>
    <property type="project" value="InterPro"/>
</dbReference>
<comment type="caution">
    <text evidence="8">The sequence shown here is derived from an EMBL/GenBank/DDBJ whole genome shotgun (WGS) entry which is preliminary data.</text>
</comment>
<dbReference type="PANTHER" id="PTHR23301">
    <property type="entry name" value="CHITIN BINDING PERITROPHIN-A"/>
    <property type="match status" value="1"/>
</dbReference>
<name>A0AAV8ZUH9_9CUCU</name>
<dbReference type="SUPFAM" id="SSF57625">
    <property type="entry name" value="Invertebrate chitin-binding proteins"/>
    <property type="match status" value="4"/>
</dbReference>
<feature type="domain" description="Chitin-binding type-2" evidence="7">
    <location>
        <begin position="1"/>
        <end position="57"/>
    </location>
</feature>
<evidence type="ECO:0000313" key="8">
    <source>
        <dbReference type="EMBL" id="KAJ8970586.1"/>
    </source>
</evidence>
<dbReference type="Proteomes" id="UP001162156">
    <property type="component" value="Unassembled WGS sequence"/>
</dbReference>
<feature type="domain" description="Chitin-binding type-2" evidence="7">
    <location>
        <begin position="195"/>
        <end position="253"/>
    </location>
</feature>